<dbReference type="AlphaFoldDB" id="A0A1G6E6Z1"/>
<organism evidence="1 2">
    <name type="scientific">Bauldia litoralis</name>
    <dbReference type="NCBI Taxonomy" id="665467"/>
    <lineage>
        <taxon>Bacteria</taxon>
        <taxon>Pseudomonadati</taxon>
        <taxon>Pseudomonadota</taxon>
        <taxon>Alphaproteobacteria</taxon>
        <taxon>Hyphomicrobiales</taxon>
        <taxon>Kaistiaceae</taxon>
        <taxon>Bauldia</taxon>
    </lineage>
</organism>
<dbReference type="EMBL" id="FMXQ01000010">
    <property type="protein sequence ID" value="SDB52715.1"/>
    <property type="molecule type" value="Genomic_DNA"/>
</dbReference>
<sequence>MPSDEQSAMQPILRDIHRYWFGPLAAPADRNPEKAEIWFKRSDETDAHIRETWGDAIAAAAAVAWDLDELSREEQVGLIVLLDQFPRNIYRTTGEAFAYDRKARAIADALLVDGLDRFYLVEQTFVCLPFEHSEAIADQDRALLHFAEMAVNAPEELAEAKRLGLDFATKHRDLIRKFGRFPHRNEMLGRESTEEEKAFLAEHGRGY</sequence>
<dbReference type="Gene3D" id="1.20.58.320">
    <property type="entry name" value="TPR-like"/>
    <property type="match status" value="1"/>
</dbReference>
<dbReference type="Gene3D" id="1.25.40.10">
    <property type="entry name" value="Tetratricopeptide repeat domain"/>
    <property type="match status" value="1"/>
</dbReference>
<reference evidence="1 2" key="1">
    <citation type="submission" date="2016-10" db="EMBL/GenBank/DDBJ databases">
        <authorList>
            <person name="de Groot N.N."/>
        </authorList>
    </citation>
    <scope>NUCLEOTIDE SEQUENCE [LARGE SCALE GENOMIC DNA]</scope>
    <source>
        <strain evidence="1 2">ATCC 35022</strain>
    </source>
</reference>
<gene>
    <name evidence="1" type="ORF">SAMN02982931_04151</name>
</gene>
<dbReference type="SUPFAM" id="SSF48452">
    <property type="entry name" value="TPR-like"/>
    <property type="match status" value="1"/>
</dbReference>
<dbReference type="InterPro" id="IPR011990">
    <property type="entry name" value="TPR-like_helical_dom_sf"/>
</dbReference>
<evidence type="ECO:0000313" key="2">
    <source>
        <dbReference type="Proteomes" id="UP000199071"/>
    </source>
</evidence>
<protein>
    <submittedName>
        <fullName evidence="1">Uncharacterized conserved protein, DUF924 family</fullName>
    </submittedName>
</protein>
<accession>A0A1G6E6Z1</accession>
<keyword evidence="2" id="KW-1185">Reference proteome</keyword>
<name>A0A1G6E6Z1_9HYPH</name>
<dbReference type="Proteomes" id="UP000199071">
    <property type="component" value="Unassembled WGS sequence"/>
</dbReference>
<dbReference type="Pfam" id="PF06041">
    <property type="entry name" value="DUF924"/>
    <property type="match status" value="1"/>
</dbReference>
<dbReference type="OrthoDB" id="7593450at2"/>
<evidence type="ECO:0000313" key="1">
    <source>
        <dbReference type="EMBL" id="SDB52715.1"/>
    </source>
</evidence>
<proteinExistence type="predicted"/>
<dbReference type="InterPro" id="IPR010323">
    <property type="entry name" value="DUF924"/>
</dbReference>
<dbReference type="RefSeq" id="WP_090879573.1">
    <property type="nucleotide sequence ID" value="NZ_FMXQ01000010.1"/>
</dbReference>
<dbReference type="STRING" id="665467.SAMN02982931_04151"/>